<feature type="domain" description="Heterokaryon incompatibility" evidence="1">
    <location>
        <begin position="21"/>
        <end position="109"/>
    </location>
</feature>
<gene>
    <name evidence="3" type="ORF">CC86DRAFT_443652</name>
</gene>
<dbReference type="InterPro" id="IPR058525">
    <property type="entry name" value="DUF8212"/>
</dbReference>
<accession>A0A6A7ADJ6</accession>
<reference evidence="3" key="1">
    <citation type="journal article" date="2020" name="Stud. Mycol.">
        <title>101 Dothideomycetes genomes: a test case for predicting lifestyles and emergence of pathogens.</title>
        <authorList>
            <person name="Haridas S."/>
            <person name="Albert R."/>
            <person name="Binder M."/>
            <person name="Bloem J."/>
            <person name="Labutti K."/>
            <person name="Salamov A."/>
            <person name="Andreopoulos B."/>
            <person name="Baker S."/>
            <person name="Barry K."/>
            <person name="Bills G."/>
            <person name="Bluhm B."/>
            <person name="Cannon C."/>
            <person name="Castanera R."/>
            <person name="Culley D."/>
            <person name="Daum C."/>
            <person name="Ezra D."/>
            <person name="Gonzalez J."/>
            <person name="Henrissat B."/>
            <person name="Kuo A."/>
            <person name="Liang C."/>
            <person name="Lipzen A."/>
            <person name="Lutzoni F."/>
            <person name="Magnuson J."/>
            <person name="Mondo S."/>
            <person name="Nolan M."/>
            <person name="Ohm R."/>
            <person name="Pangilinan J."/>
            <person name="Park H.-J."/>
            <person name="Ramirez L."/>
            <person name="Alfaro M."/>
            <person name="Sun H."/>
            <person name="Tritt A."/>
            <person name="Yoshinaga Y."/>
            <person name="Zwiers L.-H."/>
            <person name="Turgeon B."/>
            <person name="Goodwin S."/>
            <person name="Spatafora J."/>
            <person name="Crous P."/>
            <person name="Grigoriev I."/>
        </authorList>
    </citation>
    <scope>NUCLEOTIDE SEQUENCE</scope>
    <source>
        <strain evidence="3">CBS 113818</strain>
    </source>
</reference>
<evidence type="ECO:0000313" key="4">
    <source>
        <dbReference type="Proteomes" id="UP000799424"/>
    </source>
</evidence>
<proteinExistence type="predicted"/>
<evidence type="ECO:0000313" key="3">
    <source>
        <dbReference type="EMBL" id="KAF2830757.1"/>
    </source>
</evidence>
<dbReference type="PANTHER" id="PTHR10622">
    <property type="entry name" value="HET DOMAIN-CONTAINING PROTEIN"/>
    <property type="match status" value="1"/>
</dbReference>
<dbReference type="EMBL" id="MU006219">
    <property type="protein sequence ID" value="KAF2830757.1"/>
    <property type="molecule type" value="Genomic_DNA"/>
</dbReference>
<organism evidence="3 4">
    <name type="scientific">Ophiobolus disseminans</name>
    <dbReference type="NCBI Taxonomy" id="1469910"/>
    <lineage>
        <taxon>Eukaryota</taxon>
        <taxon>Fungi</taxon>
        <taxon>Dikarya</taxon>
        <taxon>Ascomycota</taxon>
        <taxon>Pezizomycotina</taxon>
        <taxon>Dothideomycetes</taxon>
        <taxon>Pleosporomycetidae</taxon>
        <taxon>Pleosporales</taxon>
        <taxon>Pleosporineae</taxon>
        <taxon>Phaeosphaeriaceae</taxon>
        <taxon>Ophiobolus</taxon>
    </lineage>
</organism>
<evidence type="ECO:0000259" key="2">
    <source>
        <dbReference type="Pfam" id="PF26640"/>
    </source>
</evidence>
<feature type="domain" description="DUF8212" evidence="2">
    <location>
        <begin position="224"/>
        <end position="260"/>
    </location>
</feature>
<sequence>MRLINTNSLQLKEFFGDIPPYAILSHTWAADVDEVTFQEFRKRKKVTRAKSGYKKIQRAAEQATKDGYEWLWVDTCCIDKRSSAELSEAINSMFKYYARSEICYALLSDVTIGEDLASPNSGFRTSRWFLRGWTLQELIAPWEVIFFCSSWLQLGKRSEMADLIQDVTGIDQDALIGHPLEEFSVAKRMSWASPRSTKRIEDQAYCLFGLFNVSMPPLYGDGPKAFIRLQEEIIKWTDDHSLLAWTESCQQAREWEILAPSPVQFLAGNGDDPHEAHCRSLLVNNRAILELSKIKGTAHTFRRLSIRYGPLSEEFESRRIYLW</sequence>
<keyword evidence="4" id="KW-1185">Reference proteome</keyword>
<dbReference type="InterPro" id="IPR010730">
    <property type="entry name" value="HET"/>
</dbReference>
<dbReference type="Pfam" id="PF06985">
    <property type="entry name" value="HET"/>
    <property type="match status" value="1"/>
</dbReference>
<protein>
    <submittedName>
        <fullName evidence="3">HET-domain-containing protein</fullName>
    </submittedName>
</protein>
<dbReference type="Proteomes" id="UP000799424">
    <property type="component" value="Unassembled WGS sequence"/>
</dbReference>
<dbReference type="AlphaFoldDB" id="A0A6A7ADJ6"/>
<name>A0A6A7ADJ6_9PLEO</name>
<dbReference type="Pfam" id="PF26640">
    <property type="entry name" value="DUF8212"/>
    <property type="match status" value="1"/>
</dbReference>
<evidence type="ECO:0000259" key="1">
    <source>
        <dbReference type="Pfam" id="PF06985"/>
    </source>
</evidence>
<dbReference type="OrthoDB" id="20872at2759"/>
<dbReference type="PANTHER" id="PTHR10622:SF10">
    <property type="entry name" value="HET DOMAIN-CONTAINING PROTEIN"/>
    <property type="match status" value="1"/>
</dbReference>